<reference evidence="1" key="2">
    <citation type="journal article" date="2015" name="Data Brief">
        <title>Shoot transcriptome of the giant reed, Arundo donax.</title>
        <authorList>
            <person name="Barrero R.A."/>
            <person name="Guerrero F.D."/>
            <person name="Moolhuijzen P."/>
            <person name="Goolsby J.A."/>
            <person name="Tidwell J."/>
            <person name="Bellgard S.E."/>
            <person name="Bellgard M.I."/>
        </authorList>
    </citation>
    <scope>NUCLEOTIDE SEQUENCE</scope>
    <source>
        <tissue evidence="1">Shoot tissue taken approximately 20 cm above the soil surface</tissue>
    </source>
</reference>
<name>A0A0A8YZX1_ARUDO</name>
<dbReference type="EMBL" id="GBRH01267845">
    <property type="protein sequence ID" value="JAD30050.1"/>
    <property type="molecule type" value="Transcribed_RNA"/>
</dbReference>
<organism evidence="1">
    <name type="scientific">Arundo donax</name>
    <name type="common">Giant reed</name>
    <name type="synonym">Donax arundinaceus</name>
    <dbReference type="NCBI Taxonomy" id="35708"/>
    <lineage>
        <taxon>Eukaryota</taxon>
        <taxon>Viridiplantae</taxon>
        <taxon>Streptophyta</taxon>
        <taxon>Embryophyta</taxon>
        <taxon>Tracheophyta</taxon>
        <taxon>Spermatophyta</taxon>
        <taxon>Magnoliopsida</taxon>
        <taxon>Liliopsida</taxon>
        <taxon>Poales</taxon>
        <taxon>Poaceae</taxon>
        <taxon>PACMAD clade</taxon>
        <taxon>Arundinoideae</taxon>
        <taxon>Arundineae</taxon>
        <taxon>Arundo</taxon>
    </lineage>
</organism>
<protein>
    <submittedName>
        <fullName evidence="1">Uncharacterized protein</fullName>
    </submittedName>
</protein>
<evidence type="ECO:0000313" key="1">
    <source>
        <dbReference type="EMBL" id="JAD30050.1"/>
    </source>
</evidence>
<reference evidence="1" key="1">
    <citation type="submission" date="2014-09" db="EMBL/GenBank/DDBJ databases">
        <authorList>
            <person name="Magalhaes I.L.F."/>
            <person name="Oliveira U."/>
            <person name="Santos F.R."/>
            <person name="Vidigal T.H.D.A."/>
            <person name="Brescovit A.D."/>
            <person name="Santos A.J."/>
        </authorList>
    </citation>
    <scope>NUCLEOTIDE SEQUENCE</scope>
    <source>
        <tissue evidence="1">Shoot tissue taken approximately 20 cm above the soil surface</tissue>
    </source>
</reference>
<dbReference type="AlphaFoldDB" id="A0A0A8YZX1"/>
<sequence>MIYLLLFIIQKFHYKL</sequence>
<proteinExistence type="predicted"/>
<accession>A0A0A8YZX1</accession>